<evidence type="ECO:0000256" key="1">
    <source>
        <dbReference type="SAM" id="Phobius"/>
    </source>
</evidence>
<keyword evidence="1" id="KW-0472">Membrane</keyword>
<feature type="transmembrane region" description="Helical" evidence="1">
    <location>
        <begin position="107"/>
        <end position="128"/>
    </location>
</feature>
<organism evidence="2 4">
    <name type="scientific">Adineta steineri</name>
    <dbReference type="NCBI Taxonomy" id="433720"/>
    <lineage>
        <taxon>Eukaryota</taxon>
        <taxon>Metazoa</taxon>
        <taxon>Spiralia</taxon>
        <taxon>Gnathifera</taxon>
        <taxon>Rotifera</taxon>
        <taxon>Eurotatoria</taxon>
        <taxon>Bdelloidea</taxon>
        <taxon>Adinetida</taxon>
        <taxon>Adinetidae</taxon>
        <taxon>Adineta</taxon>
    </lineage>
</organism>
<keyword evidence="1" id="KW-0812">Transmembrane</keyword>
<dbReference type="EMBL" id="CAJOBB010000615">
    <property type="protein sequence ID" value="CAF3716550.1"/>
    <property type="molecule type" value="Genomic_DNA"/>
</dbReference>
<evidence type="ECO:0000313" key="2">
    <source>
        <dbReference type="EMBL" id="CAF1019063.1"/>
    </source>
</evidence>
<keyword evidence="1" id="KW-1133">Transmembrane helix</keyword>
<reference evidence="2" key="1">
    <citation type="submission" date="2021-02" db="EMBL/GenBank/DDBJ databases">
        <authorList>
            <person name="Nowell W R."/>
        </authorList>
    </citation>
    <scope>NUCLEOTIDE SEQUENCE</scope>
</reference>
<accession>A0A814I522</accession>
<dbReference type="Proteomes" id="UP000663860">
    <property type="component" value="Unassembled WGS sequence"/>
</dbReference>
<protein>
    <submittedName>
        <fullName evidence="2">Uncharacterized protein</fullName>
    </submittedName>
</protein>
<feature type="transmembrane region" description="Helical" evidence="1">
    <location>
        <begin position="135"/>
        <end position="156"/>
    </location>
</feature>
<feature type="transmembrane region" description="Helical" evidence="1">
    <location>
        <begin position="176"/>
        <end position="194"/>
    </location>
</feature>
<dbReference type="Proteomes" id="UP000663868">
    <property type="component" value="Unassembled WGS sequence"/>
</dbReference>
<comment type="caution">
    <text evidence="2">The sequence shown here is derived from an EMBL/GenBank/DDBJ whole genome shotgun (WGS) entry which is preliminary data.</text>
</comment>
<name>A0A814I522_9BILA</name>
<sequence>MGETVADKTSKILAFVAVGFGIIALILCCVGVGTTQWYIEGTAGSNYITIALNFFQYCTYDSTTGNQISCTSRSANYHPVCYTTRYATATIVSSSDDCNNRMRNAPALAIVGIIFLAFGIVLTIIMAFGILSEWFLNLIPGALLFLACLFMLAGLAEGARYVTYNGYSATLYETGHLLTMLSLFLSALAGGRISHACGGGN</sequence>
<dbReference type="EMBL" id="CAJNOE010000180">
    <property type="protein sequence ID" value="CAF1019063.1"/>
    <property type="molecule type" value="Genomic_DNA"/>
</dbReference>
<proteinExistence type="predicted"/>
<gene>
    <name evidence="2" type="ORF">IZO911_LOCUS18618</name>
    <name evidence="3" type="ORF">KXQ929_LOCUS12112</name>
</gene>
<feature type="transmembrane region" description="Helical" evidence="1">
    <location>
        <begin position="12"/>
        <end position="39"/>
    </location>
</feature>
<dbReference type="AlphaFoldDB" id="A0A814I522"/>
<evidence type="ECO:0000313" key="4">
    <source>
        <dbReference type="Proteomes" id="UP000663860"/>
    </source>
</evidence>
<evidence type="ECO:0000313" key="3">
    <source>
        <dbReference type="EMBL" id="CAF3716550.1"/>
    </source>
</evidence>
<dbReference type="Gene3D" id="1.20.140.150">
    <property type="match status" value="1"/>
</dbReference>